<evidence type="ECO:0000256" key="2">
    <source>
        <dbReference type="ARBA" id="ARBA00004752"/>
    </source>
</evidence>
<keyword evidence="8 14" id="KW-0067">ATP-binding</keyword>
<evidence type="ECO:0000313" key="18">
    <source>
        <dbReference type="EMBL" id="MFC7299216.1"/>
    </source>
</evidence>
<feature type="domain" description="Mur ligase N-terminal catalytic" evidence="15">
    <location>
        <begin position="7"/>
        <end position="105"/>
    </location>
</feature>
<dbReference type="Gene3D" id="3.40.1190.10">
    <property type="entry name" value="Mur-like, catalytic domain"/>
    <property type="match status" value="1"/>
</dbReference>
<feature type="domain" description="Mur ligase central" evidence="17">
    <location>
        <begin position="110"/>
        <end position="290"/>
    </location>
</feature>
<reference evidence="19" key="1">
    <citation type="journal article" date="2019" name="Int. J. Syst. Evol. Microbiol.">
        <title>The Global Catalogue of Microorganisms (GCM) 10K type strain sequencing project: providing services to taxonomists for standard genome sequencing and annotation.</title>
        <authorList>
            <consortium name="The Broad Institute Genomics Platform"/>
            <consortium name="The Broad Institute Genome Sequencing Center for Infectious Disease"/>
            <person name="Wu L."/>
            <person name="Ma J."/>
        </authorList>
    </citation>
    <scope>NUCLEOTIDE SEQUENCE [LARGE SCALE GENOMIC DNA]</scope>
    <source>
        <strain evidence="19">CCUG 36956</strain>
    </source>
</reference>
<dbReference type="GO" id="GO:0008763">
    <property type="term" value="F:UDP-N-acetylmuramate-L-alanine ligase activity"/>
    <property type="evidence" value="ECO:0007669"/>
    <property type="project" value="UniProtKB-EC"/>
</dbReference>
<keyword evidence="19" id="KW-1185">Reference proteome</keyword>
<feature type="binding site" evidence="14">
    <location>
        <begin position="112"/>
        <end position="118"/>
    </location>
    <ligand>
        <name>ATP</name>
        <dbReference type="ChEBI" id="CHEBI:30616"/>
    </ligand>
</feature>
<keyword evidence="11 14" id="KW-0131">Cell cycle</keyword>
<comment type="function">
    <text evidence="14">Cell wall formation.</text>
</comment>
<dbReference type="InterPro" id="IPR036565">
    <property type="entry name" value="Mur-like_cat_sf"/>
</dbReference>
<keyword evidence="10 14" id="KW-0573">Peptidoglycan synthesis</keyword>
<dbReference type="Pfam" id="PF08245">
    <property type="entry name" value="Mur_ligase_M"/>
    <property type="match status" value="1"/>
</dbReference>
<evidence type="ECO:0000259" key="16">
    <source>
        <dbReference type="Pfam" id="PF02875"/>
    </source>
</evidence>
<dbReference type="EC" id="6.3.2.8" evidence="3 14"/>
<evidence type="ECO:0000259" key="17">
    <source>
        <dbReference type="Pfam" id="PF08245"/>
    </source>
</evidence>
<comment type="caution">
    <text evidence="18">The sequence shown here is derived from an EMBL/GenBank/DDBJ whole genome shotgun (WGS) entry which is preliminary data.</text>
</comment>
<evidence type="ECO:0000256" key="3">
    <source>
        <dbReference type="ARBA" id="ARBA00012211"/>
    </source>
</evidence>
<comment type="pathway">
    <text evidence="2 14">Cell wall biogenesis; peptidoglycan biosynthesis.</text>
</comment>
<dbReference type="InterPro" id="IPR036615">
    <property type="entry name" value="Mur_ligase_C_dom_sf"/>
</dbReference>
<feature type="domain" description="Mur ligase C-terminal" evidence="16">
    <location>
        <begin position="332"/>
        <end position="453"/>
    </location>
</feature>
<dbReference type="InterPro" id="IPR013221">
    <property type="entry name" value="Mur_ligase_cen"/>
</dbReference>
<dbReference type="PANTHER" id="PTHR43445">
    <property type="entry name" value="UDP-N-ACETYLMURAMATE--L-ALANINE LIGASE-RELATED"/>
    <property type="match status" value="1"/>
</dbReference>
<accession>A0ABW2J898</accession>
<dbReference type="Pfam" id="PF02875">
    <property type="entry name" value="Mur_ligase_C"/>
    <property type="match status" value="1"/>
</dbReference>
<evidence type="ECO:0000256" key="11">
    <source>
        <dbReference type="ARBA" id="ARBA00023306"/>
    </source>
</evidence>
<dbReference type="HAMAP" id="MF_00046">
    <property type="entry name" value="MurC"/>
    <property type="match status" value="1"/>
</dbReference>
<evidence type="ECO:0000256" key="6">
    <source>
        <dbReference type="ARBA" id="ARBA00022618"/>
    </source>
</evidence>
<dbReference type="PANTHER" id="PTHR43445:SF3">
    <property type="entry name" value="UDP-N-ACETYLMURAMATE--L-ALANINE LIGASE"/>
    <property type="match status" value="1"/>
</dbReference>
<comment type="catalytic activity">
    <reaction evidence="13 14">
        <text>UDP-N-acetyl-alpha-D-muramate + L-alanine + ATP = UDP-N-acetyl-alpha-D-muramoyl-L-alanine + ADP + phosphate + H(+)</text>
        <dbReference type="Rhea" id="RHEA:23372"/>
        <dbReference type="ChEBI" id="CHEBI:15378"/>
        <dbReference type="ChEBI" id="CHEBI:30616"/>
        <dbReference type="ChEBI" id="CHEBI:43474"/>
        <dbReference type="ChEBI" id="CHEBI:57972"/>
        <dbReference type="ChEBI" id="CHEBI:70757"/>
        <dbReference type="ChEBI" id="CHEBI:83898"/>
        <dbReference type="ChEBI" id="CHEBI:456216"/>
        <dbReference type="EC" id="6.3.2.8"/>
    </reaction>
</comment>
<dbReference type="RefSeq" id="WP_382235034.1">
    <property type="nucleotide sequence ID" value="NZ_JBHTCC010000002.1"/>
</dbReference>
<dbReference type="SUPFAM" id="SSF51984">
    <property type="entry name" value="MurCD N-terminal domain"/>
    <property type="match status" value="1"/>
</dbReference>
<keyword evidence="9 14" id="KW-0133">Cell shape</keyword>
<evidence type="ECO:0000256" key="9">
    <source>
        <dbReference type="ARBA" id="ARBA00022960"/>
    </source>
</evidence>
<organism evidence="18 19">
    <name type="scientific">Herminiimonas aquatilis</name>
    <dbReference type="NCBI Taxonomy" id="345342"/>
    <lineage>
        <taxon>Bacteria</taxon>
        <taxon>Pseudomonadati</taxon>
        <taxon>Pseudomonadota</taxon>
        <taxon>Betaproteobacteria</taxon>
        <taxon>Burkholderiales</taxon>
        <taxon>Oxalobacteraceae</taxon>
        <taxon>Herminiimonas</taxon>
    </lineage>
</organism>
<evidence type="ECO:0000259" key="15">
    <source>
        <dbReference type="Pfam" id="PF01225"/>
    </source>
</evidence>
<evidence type="ECO:0000256" key="8">
    <source>
        <dbReference type="ARBA" id="ARBA00022840"/>
    </source>
</evidence>
<dbReference type="InterPro" id="IPR005758">
    <property type="entry name" value="UDP-N-AcMur_Ala_ligase_MurC"/>
</dbReference>
<dbReference type="Gene3D" id="3.40.50.720">
    <property type="entry name" value="NAD(P)-binding Rossmann-like Domain"/>
    <property type="match status" value="1"/>
</dbReference>
<keyword evidence="5 14" id="KW-0436">Ligase</keyword>
<evidence type="ECO:0000256" key="7">
    <source>
        <dbReference type="ARBA" id="ARBA00022741"/>
    </source>
</evidence>
<sequence>MKHKVKNIHFVGIGGSGMSGIAEVLLNLGYTISGSDLGSNAATRRLIEFGAKVTLGHAAENIANADAIVTSTAVQADNPEVIAAREKHIPIVPRAVMLAELMRLKRGIAIAGTHGKTTTTSLVASVLAEGGLDPTFVIGGLLNSAGANAKLGTGEFIVAEADESDASFLNLSPVIEVITNIDADHMETYEHDFEKLKTAFVEFTQRLPFYGVAVLCIDDANVRSIMPRISKLITTYGFHEDAEVRAIDAKAVDGHMQFTVIQDGYSPMNVSLNQPGMHNVQNACAAIAIARELGVDDKATQKALTEFNGVGRRFTRYGEINIQDVNGQPAGSFALVDDYGHHPVETAATISAARGNYPGRRLVLAFQPHRYTRTRDLFEDFVKVLSTTDLLVLAEVYAAGEQPIVAADGRALAHALRVAGKIDPVFVEEIVDMPATIMNVIKDGDVVITMGAGSISGVPAKLKQMQDQV</sequence>
<protein>
    <recommendedName>
        <fullName evidence="3 14">UDP-N-acetylmuramate--L-alanine ligase</fullName>
        <ecNumber evidence="3 14">6.3.2.8</ecNumber>
    </recommendedName>
    <alternativeName>
        <fullName evidence="14">UDP-N-acetylmuramoyl-L-alanine synthetase</fullName>
    </alternativeName>
</protein>
<proteinExistence type="inferred from homology"/>
<keyword evidence="12 14" id="KW-0961">Cell wall biogenesis/degradation</keyword>
<comment type="subcellular location">
    <subcellularLocation>
        <location evidence="1 14">Cytoplasm</location>
    </subcellularLocation>
</comment>
<evidence type="ECO:0000256" key="1">
    <source>
        <dbReference type="ARBA" id="ARBA00004496"/>
    </source>
</evidence>
<evidence type="ECO:0000256" key="5">
    <source>
        <dbReference type="ARBA" id="ARBA00022598"/>
    </source>
</evidence>
<dbReference type="NCBIfam" id="TIGR01082">
    <property type="entry name" value="murC"/>
    <property type="match status" value="1"/>
</dbReference>
<dbReference type="SUPFAM" id="SSF53244">
    <property type="entry name" value="MurD-like peptide ligases, peptide-binding domain"/>
    <property type="match status" value="1"/>
</dbReference>
<dbReference type="SUPFAM" id="SSF53623">
    <property type="entry name" value="MurD-like peptide ligases, catalytic domain"/>
    <property type="match status" value="1"/>
</dbReference>
<name>A0ABW2J898_9BURK</name>
<evidence type="ECO:0000256" key="12">
    <source>
        <dbReference type="ARBA" id="ARBA00023316"/>
    </source>
</evidence>
<evidence type="ECO:0000256" key="10">
    <source>
        <dbReference type="ARBA" id="ARBA00022984"/>
    </source>
</evidence>
<evidence type="ECO:0000313" key="19">
    <source>
        <dbReference type="Proteomes" id="UP001596379"/>
    </source>
</evidence>
<dbReference type="InterPro" id="IPR004101">
    <property type="entry name" value="Mur_ligase_C"/>
</dbReference>
<keyword evidence="7 14" id="KW-0547">Nucleotide-binding</keyword>
<dbReference type="Pfam" id="PF01225">
    <property type="entry name" value="Mur_ligase"/>
    <property type="match status" value="1"/>
</dbReference>
<gene>
    <name evidence="14 18" type="primary">murC</name>
    <name evidence="18" type="ORF">ACFQO0_12285</name>
</gene>
<dbReference type="Gene3D" id="3.90.190.20">
    <property type="entry name" value="Mur ligase, C-terminal domain"/>
    <property type="match status" value="1"/>
</dbReference>
<keyword evidence="6 14" id="KW-0132">Cell division</keyword>
<dbReference type="Proteomes" id="UP001596379">
    <property type="component" value="Unassembled WGS sequence"/>
</dbReference>
<evidence type="ECO:0000256" key="14">
    <source>
        <dbReference type="HAMAP-Rule" id="MF_00046"/>
    </source>
</evidence>
<evidence type="ECO:0000256" key="4">
    <source>
        <dbReference type="ARBA" id="ARBA00022490"/>
    </source>
</evidence>
<dbReference type="EMBL" id="JBHTCC010000002">
    <property type="protein sequence ID" value="MFC7299216.1"/>
    <property type="molecule type" value="Genomic_DNA"/>
</dbReference>
<keyword evidence="4 14" id="KW-0963">Cytoplasm</keyword>
<evidence type="ECO:0000256" key="13">
    <source>
        <dbReference type="ARBA" id="ARBA00047833"/>
    </source>
</evidence>
<comment type="similarity">
    <text evidence="14">Belongs to the MurCDEF family.</text>
</comment>
<dbReference type="InterPro" id="IPR050061">
    <property type="entry name" value="MurCDEF_pg_biosynth"/>
</dbReference>
<dbReference type="InterPro" id="IPR000713">
    <property type="entry name" value="Mur_ligase_N"/>
</dbReference>